<keyword evidence="4 5" id="KW-0472">Membrane</keyword>
<keyword evidence="2 3" id="KW-0129">CBS domain</keyword>
<gene>
    <name evidence="8" type="ORF">QLQ80_00885</name>
</gene>
<dbReference type="PROSITE" id="PS51846">
    <property type="entry name" value="CNNM"/>
    <property type="match status" value="1"/>
</dbReference>
<dbReference type="InterPro" id="IPR046342">
    <property type="entry name" value="CBS_dom_sf"/>
</dbReference>
<dbReference type="InterPro" id="IPR000644">
    <property type="entry name" value="CBS_dom"/>
</dbReference>
<dbReference type="InterPro" id="IPR002550">
    <property type="entry name" value="CNNM"/>
</dbReference>
<protein>
    <submittedName>
        <fullName evidence="8">CNNM domain-containing protein</fullName>
    </submittedName>
</protein>
<evidence type="ECO:0000256" key="4">
    <source>
        <dbReference type="PROSITE-ProRule" id="PRU01193"/>
    </source>
</evidence>
<feature type="transmembrane region" description="Helical" evidence="5">
    <location>
        <begin position="67"/>
        <end position="88"/>
    </location>
</feature>
<evidence type="ECO:0000259" key="7">
    <source>
        <dbReference type="PROSITE" id="PS51846"/>
    </source>
</evidence>
<evidence type="ECO:0000259" key="6">
    <source>
        <dbReference type="PROSITE" id="PS51371"/>
    </source>
</evidence>
<dbReference type="PANTHER" id="PTHR22777">
    <property type="entry name" value="HEMOLYSIN-RELATED"/>
    <property type="match status" value="1"/>
</dbReference>
<evidence type="ECO:0000313" key="8">
    <source>
        <dbReference type="EMBL" id="MDJ1645646.1"/>
    </source>
</evidence>
<dbReference type="AlphaFoldDB" id="A0AAJ1PRR7"/>
<keyword evidence="1" id="KW-0677">Repeat</keyword>
<feature type="transmembrane region" description="Helical" evidence="5">
    <location>
        <begin position="13"/>
        <end position="32"/>
    </location>
</feature>
<keyword evidence="9" id="KW-1185">Reference proteome</keyword>
<dbReference type="Pfam" id="PF00571">
    <property type="entry name" value="CBS"/>
    <property type="match status" value="2"/>
</dbReference>
<accession>A0AAJ1PRR7</accession>
<evidence type="ECO:0000256" key="5">
    <source>
        <dbReference type="SAM" id="Phobius"/>
    </source>
</evidence>
<sequence>METNSQIPLSIKITLYSIVLLFVIISAIFSGAEMAYSTINPGELEEKISKKSKIAALIKRQRSKFNMLLTTILIGNNIVNIASASLLSFLLSKDLSGNDYLITIISTLILTPIIIIFGEITPKMLAKKSAFNYLAFFVYFILIFYYLFWPVSWLISKMSKEKLTTNSEVELKHMINIASEEGVLEKHEEMITKNALDLDNKKVAQHYIKLSEIDYLNYTDTVAEAKKLFKETYYSRIPLMKDNQLISFVHIKDIFDLDDNLKIFDVAKFAPIISANSTLSSALDKLRLSRAQMGFVVKNNSSSKTIGIITIEDIIEELVGEIYDEFDEEEDIIEMSVHKFRVKGKTSIKELEKVLEIDIKIKNKDIQFKDWLFKNITGNITRSTRYNYKDAFSVKTISINRKTKEFVFEITLI</sequence>
<evidence type="ECO:0000313" key="9">
    <source>
        <dbReference type="Proteomes" id="UP001224428"/>
    </source>
</evidence>
<feature type="transmembrane region" description="Helical" evidence="5">
    <location>
        <begin position="100"/>
        <end position="118"/>
    </location>
</feature>
<feature type="transmembrane region" description="Helical" evidence="5">
    <location>
        <begin position="130"/>
        <end position="149"/>
    </location>
</feature>
<proteinExistence type="predicted"/>
<dbReference type="EMBL" id="JASDDP010000010">
    <property type="protein sequence ID" value="MDJ1645646.1"/>
    <property type="molecule type" value="Genomic_DNA"/>
</dbReference>
<keyword evidence="4 5" id="KW-1133">Transmembrane helix</keyword>
<feature type="domain" description="CBS" evidence="6">
    <location>
        <begin position="266"/>
        <end position="325"/>
    </location>
</feature>
<comment type="caution">
    <text evidence="8">The sequence shown here is derived from an EMBL/GenBank/DDBJ whole genome shotgun (WGS) entry which is preliminary data.</text>
</comment>
<keyword evidence="4 5" id="KW-0812">Transmembrane</keyword>
<feature type="domain" description="CNNM transmembrane" evidence="7">
    <location>
        <begin position="8"/>
        <end position="188"/>
    </location>
</feature>
<dbReference type="PROSITE" id="PS51371">
    <property type="entry name" value="CBS"/>
    <property type="match status" value="1"/>
</dbReference>
<dbReference type="SUPFAM" id="SSF54631">
    <property type="entry name" value="CBS-domain pair"/>
    <property type="match status" value="1"/>
</dbReference>
<dbReference type="Proteomes" id="UP001224428">
    <property type="component" value="Unassembled WGS sequence"/>
</dbReference>
<evidence type="ECO:0000256" key="3">
    <source>
        <dbReference type="PROSITE-ProRule" id="PRU00703"/>
    </source>
</evidence>
<dbReference type="PANTHER" id="PTHR22777:SF17">
    <property type="entry name" value="UPF0053 PROTEIN SLL0260"/>
    <property type="match status" value="1"/>
</dbReference>
<name>A0AAJ1PRR7_9MOLU</name>
<dbReference type="Gene3D" id="3.10.580.10">
    <property type="entry name" value="CBS-domain"/>
    <property type="match status" value="1"/>
</dbReference>
<organism evidence="8 9">
    <name type="scientific">Mycoplasma phocimorsus</name>
    <dbReference type="NCBI Taxonomy" id="3045839"/>
    <lineage>
        <taxon>Bacteria</taxon>
        <taxon>Bacillati</taxon>
        <taxon>Mycoplasmatota</taxon>
        <taxon>Mollicutes</taxon>
        <taxon>Mycoplasmataceae</taxon>
        <taxon>Mycoplasma</taxon>
    </lineage>
</organism>
<dbReference type="GO" id="GO:0005886">
    <property type="term" value="C:plasma membrane"/>
    <property type="evidence" value="ECO:0007669"/>
    <property type="project" value="TreeGrafter"/>
</dbReference>
<evidence type="ECO:0000256" key="2">
    <source>
        <dbReference type="ARBA" id="ARBA00023122"/>
    </source>
</evidence>
<dbReference type="RefSeq" id="WP_283827163.1">
    <property type="nucleotide sequence ID" value="NZ_JASDDP010000010.1"/>
</dbReference>
<evidence type="ECO:0000256" key="1">
    <source>
        <dbReference type="ARBA" id="ARBA00022737"/>
    </source>
</evidence>
<dbReference type="Pfam" id="PF01595">
    <property type="entry name" value="CNNM"/>
    <property type="match status" value="1"/>
</dbReference>
<reference evidence="8" key="1">
    <citation type="submission" date="2023-05" db="EMBL/GenBank/DDBJ databases">
        <title>Mycoplasma phocimorsus sp. nov., isolated from Scandinavian patients with seal finger or septic arthritis after contact with seals.</title>
        <authorList>
            <person name="Skafte-Holm A."/>
            <person name="Pedersen T.R."/>
            <person name="Froelund M."/>
            <person name="Stegger M."/>
            <person name="Qvortrup K."/>
            <person name="Michaels D.L."/>
            <person name="Brown D.R."/>
            <person name="Jensen J.S."/>
        </authorList>
    </citation>
    <scope>NUCLEOTIDE SEQUENCE</scope>
    <source>
        <strain evidence="8">M5725</strain>
    </source>
</reference>